<dbReference type="Proteomes" id="UP000480178">
    <property type="component" value="Chromosome"/>
</dbReference>
<evidence type="ECO:0000313" key="3">
    <source>
        <dbReference type="EMBL" id="QHT71147.1"/>
    </source>
</evidence>
<sequence>MFKTFLRIYKYQQFHINILSIFINPFYFIRKGLYQGIRQYAPMLKGRIMDFGCGSKPYRDLFTVDHYIGVDIEVSGHSHDKEEIDVYYDGKTIPFENNYFDGVFSSEVFEHIFNLDQILSEIHRVLKPGATALFTIPFVWDEHEIPYDYGRYASFGIRHMLEQKGFEILNLDKSTHFLEVWFQLWNLYLHNLIFTKNKYVNIFLNLIFIFPFTLIGIILTNILPKQRGLYHNSIVFARKK</sequence>
<protein>
    <submittedName>
        <fullName evidence="3">Class I SAM-dependent methyltransferase</fullName>
    </submittedName>
</protein>
<dbReference type="Gene3D" id="3.40.50.150">
    <property type="entry name" value="Vaccinia Virus protein VP39"/>
    <property type="match status" value="1"/>
</dbReference>
<keyword evidence="1" id="KW-1133">Transmembrane helix</keyword>
<reference evidence="3 4" key="1">
    <citation type="submission" date="2020-01" db="EMBL/GenBank/DDBJ databases">
        <authorList>
            <person name="Kim M.K."/>
        </authorList>
    </citation>
    <scope>NUCLEOTIDE SEQUENCE [LARGE SCALE GENOMIC DNA]</scope>
    <source>
        <strain evidence="3 4">172606-1</strain>
    </source>
</reference>
<evidence type="ECO:0000256" key="1">
    <source>
        <dbReference type="SAM" id="Phobius"/>
    </source>
</evidence>
<keyword evidence="1" id="KW-0472">Membrane</keyword>
<dbReference type="RefSeq" id="WP_162447089.1">
    <property type="nucleotide sequence ID" value="NZ_CP048222.1"/>
</dbReference>
<evidence type="ECO:0000313" key="4">
    <source>
        <dbReference type="Proteomes" id="UP000480178"/>
    </source>
</evidence>
<evidence type="ECO:0000259" key="2">
    <source>
        <dbReference type="Pfam" id="PF08241"/>
    </source>
</evidence>
<feature type="transmembrane region" description="Helical" evidence="1">
    <location>
        <begin position="202"/>
        <end position="223"/>
    </location>
</feature>
<dbReference type="KEGG" id="rhoz:GXP67_33095"/>
<dbReference type="GO" id="GO:0008757">
    <property type="term" value="F:S-adenosylmethionine-dependent methyltransferase activity"/>
    <property type="evidence" value="ECO:0007669"/>
    <property type="project" value="InterPro"/>
</dbReference>
<feature type="domain" description="Methyltransferase type 11" evidence="2">
    <location>
        <begin position="50"/>
        <end position="133"/>
    </location>
</feature>
<organism evidence="3 4">
    <name type="scientific">Rhodocytophaga rosea</name>
    <dbReference type="NCBI Taxonomy" id="2704465"/>
    <lineage>
        <taxon>Bacteria</taxon>
        <taxon>Pseudomonadati</taxon>
        <taxon>Bacteroidota</taxon>
        <taxon>Cytophagia</taxon>
        <taxon>Cytophagales</taxon>
        <taxon>Rhodocytophagaceae</taxon>
        <taxon>Rhodocytophaga</taxon>
    </lineage>
</organism>
<keyword evidence="3" id="KW-0808">Transferase</keyword>
<dbReference type="GO" id="GO:0032259">
    <property type="term" value="P:methylation"/>
    <property type="evidence" value="ECO:0007669"/>
    <property type="project" value="UniProtKB-KW"/>
</dbReference>
<accession>A0A6C0GTC6</accession>
<dbReference type="SUPFAM" id="SSF53335">
    <property type="entry name" value="S-adenosyl-L-methionine-dependent methyltransferases"/>
    <property type="match status" value="1"/>
</dbReference>
<keyword evidence="1" id="KW-0812">Transmembrane</keyword>
<dbReference type="InterPro" id="IPR013216">
    <property type="entry name" value="Methyltransf_11"/>
</dbReference>
<dbReference type="InterPro" id="IPR029063">
    <property type="entry name" value="SAM-dependent_MTases_sf"/>
</dbReference>
<dbReference type="CDD" id="cd02440">
    <property type="entry name" value="AdoMet_MTases"/>
    <property type="match status" value="1"/>
</dbReference>
<proteinExistence type="predicted"/>
<dbReference type="AlphaFoldDB" id="A0A6C0GTC6"/>
<keyword evidence="4" id="KW-1185">Reference proteome</keyword>
<dbReference type="EMBL" id="CP048222">
    <property type="protein sequence ID" value="QHT71147.1"/>
    <property type="molecule type" value="Genomic_DNA"/>
</dbReference>
<gene>
    <name evidence="3" type="ORF">GXP67_33095</name>
</gene>
<name>A0A6C0GTC6_9BACT</name>
<keyword evidence="3" id="KW-0489">Methyltransferase</keyword>
<dbReference type="Pfam" id="PF08241">
    <property type="entry name" value="Methyltransf_11"/>
    <property type="match status" value="1"/>
</dbReference>